<reference evidence="2 3" key="1">
    <citation type="submission" date="2020-03" db="EMBL/GenBank/DDBJ databases">
        <title>Complete genome of Arcanobacterium buesumensis sp. nov. strain 2701.</title>
        <authorList>
            <person name="Borowiak M."/>
            <person name="Alssahen M."/>
            <person name="Laemmler C."/>
            <person name="Malorny B."/>
            <person name="Hassan A."/>
            <person name="Prenger-Berninghoff E."/>
            <person name="Ploetz M."/>
            <person name="Abdulmawjood A."/>
        </authorList>
    </citation>
    <scope>NUCLEOTIDE SEQUENCE [LARGE SCALE GENOMIC DNA]</scope>
    <source>
        <strain evidence="2 3">2701</strain>
    </source>
</reference>
<keyword evidence="1" id="KW-0732">Signal</keyword>
<feature type="signal peptide" evidence="1">
    <location>
        <begin position="1"/>
        <end position="19"/>
    </location>
</feature>
<keyword evidence="3" id="KW-1185">Reference proteome</keyword>
<evidence type="ECO:0000313" key="2">
    <source>
        <dbReference type="EMBL" id="QJC21381.1"/>
    </source>
</evidence>
<evidence type="ECO:0008006" key="4">
    <source>
        <dbReference type="Google" id="ProtNLM"/>
    </source>
</evidence>
<dbReference type="EMBL" id="CP050804">
    <property type="protein sequence ID" value="QJC21381.1"/>
    <property type="molecule type" value="Genomic_DNA"/>
</dbReference>
<dbReference type="AlphaFoldDB" id="A0A6H2EKL4"/>
<feature type="chain" id="PRO_5038927779" description="Lipoprotein" evidence="1">
    <location>
        <begin position="20"/>
        <end position="335"/>
    </location>
</feature>
<organism evidence="2 3">
    <name type="scientific">Arcanobacterium buesumense</name>
    <dbReference type="NCBI Taxonomy" id="2722751"/>
    <lineage>
        <taxon>Bacteria</taxon>
        <taxon>Bacillati</taxon>
        <taxon>Actinomycetota</taxon>
        <taxon>Actinomycetes</taxon>
        <taxon>Actinomycetales</taxon>
        <taxon>Actinomycetaceae</taxon>
        <taxon>Arcanobacterium</taxon>
    </lineage>
</organism>
<evidence type="ECO:0000256" key="1">
    <source>
        <dbReference type="SAM" id="SignalP"/>
    </source>
</evidence>
<name>A0A6H2EKL4_9ACTO</name>
<dbReference type="Proteomes" id="UP000502298">
    <property type="component" value="Chromosome"/>
</dbReference>
<dbReference type="RefSeq" id="WP_168917322.1">
    <property type="nucleotide sequence ID" value="NZ_CP050804.1"/>
</dbReference>
<sequence length="335" mass="35592">MRKTRLTIALIAVSTAALAGCAQDNALPEPQPVTKTANILPADKYEEIAQQVTDLLSQADENHDIGAFGDRIAGPLKAQREAEYNLAKITETTVPTSIALDPKEATMASGTAFPRTLMAVDVSKTPRGIGTIAVWQQASARQNYQLWAAIDMFPSPPKIEIVNTQNSKEGYLENDPSQYAVDPATVLDAYAAYATSREMGDVAFNENDPLFTQTAKQASDLNQALNQLGEAKLAFSVPNQDIRAVSTKDGGLIVVGEVRYDMTVTRTKDGATLKLGSLIGALGEGKKDGIVVVDNPVDAQYSTTVAFYVPPKGSTEPVHVIGASVPALLSVTKAG</sequence>
<gene>
    <name evidence="2" type="ORF">HC352_01830</name>
</gene>
<dbReference type="PROSITE" id="PS51257">
    <property type="entry name" value="PROKAR_LIPOPROTEIN"/>
    <property type="match status" value="1"/>
</dbReference>
<evidence type="ECO:0000313" key="3">
    <source>
        <dbReference type="Proteomes" id="UP000502298"/>
    </source>
</evidence>
<accession>A0A6H2EKL4</accession>
<protein>
    <recommendedName>
        <fullName evidence="4">Lipoprotein</fullName>
    </recommendedName>
</protein>
<proteinExistence type="predicted"/>
<dbReference type="KEGG" id="arca:HC352_01830"/>